<evidence type="ECO:0000313" key="5">
    <source>
        <dbReference type="Proteomes" id="UP000011645"/>
    </source>
</evidence>
<accession>D8J9D0</accession>
<dbReference type="KEGG" id="hje:HacjB3_04755"/>
<keyword evidence="3" id="KW-0808">Transferase</keyword>
<evidence type="ECO:0000259" key="1">
    <source>
        <dbReference type="Pfam" id="PF13649"/>
    </source>
</evidence>
<dbReference type="GO" id="GO:0032259">
    <property type="term" value="P:methylation"/>
    <property type="evidence" value="ECO:0007669"/>
    <property type="project" value="UniProtKB-KW"/>
</dbReference>
<dbReference type="PATRIC" id="fig|795797.18.peg.957"/>
<dbReference type="Proteomes" id="UP000011645">
    <property type="component" value="Unassembled WGS sequence"/>
</dbReference>
<dbReference type="SUPFAM" id="SSF53335">
    <property type="entry name" value="S-adenosyl-L-methionine-dependent methyltransferases"/>
    <property type="match status" value="1"/>
</dbReference>
<evidence type="ECO:0000313" key="2">
    <source>
        <dbReference type="EMBL" id="ADJ14342.1"/>
    </source>
</evidence>
<dbReference type="PANTHER" id="PTHR43591">
    <property type="entry name" value="METHYLTRANSFERASE"/>
    <property type="match status" value="1"/>
</dbReference>
<dbReference type="Pfam" id="PF13649">
    <property type="entry name" value="Methyltransf_25"/>
    <property type="match status" value="1"/>
</dbReference>
<dbReference type="EMBL" id="CP002062">
    <property type="protein sequence ID" value="ADJ14342.1"/>
    <property type="molecule type" value="Genomic_DNA"/>
</dbReference>
<gene>
    <name evidence="2" type="ordered locus">HacjB3_04755</name>
    <name evidence="3" type="ORF">C497_03122</name>
</gene>
<feature type="domain" description="Methyltransferase" evidence="1">
    <location>
        <begin position="88"/>
        <end position="191"/>
    </location>
</feature>
<reference evidence="3 5" key="2">
    <citation type="journal article" date="2014" name="PLoS Genet.">
        <title>Phylogenetically driven sequencing of extremely halophilic archaea reveals strategies for static and dynamic osmo-response.</title>
        <authorList>
            <person name="Becker E.A."/>
            <person name="Seitzer P.M."/>
            <person name="Tritt A."/>
            <person name="Larsen D."/>
            <person name="Krusor M."/>
            <person name="Yao A.I."/>
            <person name="Wu D."/>
            <person name="Madern D."/>
            <person name="Eisen J.A."/>
            <person name="Darling A.E."/>
            <person name="Facciotti M.T."/>
        </authorList>
    </citation>
    <scope>NUCLEOTIDE SEQUENCE [LARGE SCALE GENOMIC DNA]</scope>
    <source>
        <strain evidence="3">B3</strain>
        <strain evidence="5">DSM 18796 / CECT 7217 / JCM 14584 / KCTC 4019 / B3</strain>
    </source>
</reference>
<dbReference type="Proteomes" id="UP000000390">
    <property type="component" value="Chromosome"/>
</dbReference>
<dbReference type="OrthoDB" id="57427at2157"/>
<dbReference type="EMBL" id="AOHV01000009">
    <property type="protein sequence ID" value="ELY40605.1"/>
    <property type="molecule type" value="Genomic_DNA"/>
</dbReference>
<dbReference type="AlphaFoldDB" id="D8J9D0"/>
<protein>
    <submittedName>
        <fullName evidence="2">Methyltransferase type 11</fullName>
    </submittedName>
    <submittedName>
        <fullName evidence="3">Type 11 methyltransferase</fullName>
    </submittedName>
</protein>
<dbReference type="Gene3D" id="3.40.50.150">
    <property type="entry name" value="Vaccinia Virus protein VP39"/>
    <property type="match status" value="1"/>
</dbReference>
<dbReference type="HOGENOM" id="CLU_1088228_0_0_2"/>
<proteinExistence type="predicted"/>
<dbReference type="STRING" id="795797.HacjB3_04755"/>
<evidence type="ECO:0000313" key="4">
    <source>
        <dbReference type="Proteomes" id="UP000000390"/>
    </source>
</evidence>
<dbReference type="InterPro" id="IPR041698">
    <property type="entry name" value="Methyltransf_25"/>
</dbReference>
<evidence type="ECO:0000313" key="3">
    <source>
        <dbReference type="EMBL" id="ELY40605.1"/>
    </source>
</evidence>
<dbReference type="GO" id="GO:0008168">
    <property type="term" value="F:methyltransferase activity"/>
    <property type="evidence" value="ECO:0007669"/>
    <property type="project" value="UniProtKB-KW"/>
</dbReference>
<dbReference type="eggNOG" id="arCOG01792">
    <property type="taxonomic scope" value="Archaea"/>
</dbReference>
<sequence>MYYFGLYHWRSRLRKIALGFVAFLGVGVVRWKTSSRWVRALAVALALPALISSGRAGTKLLRPPPWALERYKYDALASELPLGGASAVLDVGCGTGRSLVGLAPSLSEEASVLGLDVFDSRVILGNAPLLARRNASEAGIDVTPLRGDAARLPLATGSQDVVTACRVLHDLPAEDHGRALREFRRVCAPDGTLGVLELPITPDGVEDDPETYWRDQVTEAGFSVETVKRVERKRGGEPYIVLVVTPSAR</sequence>
<dbReference type="CDD" id="cd02440">
    <property type="entry name" value="AdoMet_MTases"/>
    <property type="match status" value="1"/>
</dbReference>
<dbReference type="InterPro" id="IPR029063">
    <property type="entry name" value="SAM-dependent_MTases_sf"/>
</dbReference>
<dbReference type="RefSeq" id="WP_008414420.1">
    <property type="nucleotide sequence ID" value="NC_014297.1"/>
</dbReference>
<dbReference type="GeneID" id="9418754"/>
<organism evidence="2 4">
    <name type="scientific">Halalkalicoccus jeotgali (strain DSM 18796 / CECT 7217 / JCM 14584 / KCTC 4019 / B3)</name>
    <dbReference type="NCBI Taxonomy" id="795797"/>
    <lineage>
        <taxon>Archaea</taxon>
        <taxon>Methanobacteriati</taxon>
        <taxon>Methanobacteriota</taxon>
        <taxon>Stenosarchaea group</taxon>
        <taxon>Halobacteria</taxon>
        <taxon>Halobacteriales</taxon>
        <taxon>Halococcaceae</taxon>
        <taxon>Halalkalicoccus</taxon>
    </lineage>
</organism>
<keyword evidence="5" id="KW-1185">Reference proteome</keyword>
<keyword evidence="2" id="KW-0489">Methyltransferase</keyword>
<name>D8J9D0_HALJB</name>
<reference evidence="2 4" key="1">
    <citation type="journal article" date="2010" name="J. Bacteriol.">
        <title>Complete genome sequence of Halalkalicoccus jeotgali B3(T), an extremely halophilic archaeon.</title>
        <authorList>
            <person name="Roh S.W."/>
            <person name="Nam Y.D."/>
            <person name="Nam S.H."/>
            <person name="Choi S.H."/>
            <person name="Park H.S."/>
            <person name="Bae J.W."/>
        </authorList>
    </citation>
    <scope>NUCLEOTIDE SEQUENCE [LARGE SCALE GENOMIC DNA]</scope>
    <source>
        <strain evidence="2">B3</strain>
        <strain evidence="4">DSM 18796 / CECT 7217 / JCM 14584 / KCTC 4019 / B3</strain>
    </source>
</reference>
<dbReference type="PANTHER" id="PTHR43591:SF24">
    <property type="entry name" value="2-METHOXY-6-POLYPRENYL-1,4-BENZOQUINOL METHYLASE, MITOCHONDRIAL"/>
    <property type="match status" value="1"/>
</dbReference>